<dbReference type="KEGG" id="nan:AArc1_1098"/>
<dbReference type="GeneID" id="37637910"/>
<dbReference type="EMBL" id="CP024047">
    <property type="protein sequence ID" value="AXR77439.1"/>
    <property type="molecule type" value="Genomic_DNA"/>
</dbReference>
<gene>
    <name evidence="2" type="ORF">AArc1_1098</name>
</gene>
<feature type="region of interest" description="Disordered" evidence="1">
    <location>
        <begin position="22"/>
        <end position="54"/>
    </location>
</feature>
<feature type="compositionally biased region" description="Basic and acidic residues" evidence="1">
    <location>
        <begin position="152"/>
        <end position="163"/>
    </location>
</feature>
<dbReference type="RefSeq" id="WP_117363617.1">
    <property type="nucleotide sequence ID" value="NZ_CP024047.1"/>
</dbReference>
<proteinExistence type="predicted"/>
<evidence type="ECO:0000313" key="3">
    <source>
        <dbReference type="Proteomes" id="UP000258707"/>
    </source>
</evidence>
<dbReference type="Proteomes" id="UP000258707">
    <property type="component" value="Chromosome"/>
</dbReference>
<name>A0A346PD44_9EURY</name>
<feature type="region of interest" description="Disordered" evidence="1">
    <location>
        <begin position="73"/>
        <end position="93"/>
    </location>
</feature>
<dbReference type="PROSITE" id="PS51318">
    <property type="entry name" value="TAT"/>
    <property type="match status" value="1"/>
</dbReference>
<dbReference type="InterPro" id="IPR006311">
    <property type="entry name" value="TAT_signal"/>
</dbReference>
<reference evidence="3" key="1">
    <citation type="submission" date="2017-10" db="EMBL/GenBank/DDBJ databases">
        <title>Phenotypic and genomic properties of facultatively anaerobic sulfur-reducing natronoarchaea from hypersaline soda lakes.</title>
        <authorList>
            <person name="Sorokin D.Y."/>
            <person name="Kublanov I.V."/>
            <person name="Roman P."/>
            <person name="Sinninghe Damste J.S."/>
            <person name="Golyshin P.N."/>
            <person name="Rojo D."/>
            <person name="Ciordia S."/>
            <person name="Mena Md.C."/>
            <person name="Ferrer M."/>
            <person name="Messina E."/>
            <person name="Smedile F."/>
            <person name="La Spada G."/>
            <person name="La Cono V."/>
            <person name="Yakimov M.M."/>
        </authorList>
    </citation>
    <scope>NUCLEOTIDE SEQUENCE [LARGE SCALE GENOMIC DNA]</scope>
    <source>
        <strain evidence="3">AArc1</strain>
    </source>
</reference>
<accession>A0A346PD44</accession>
<protein>
    <submittedName>
        <fullName evidence="2">Uncharacterized protein</fullName>
    </submittedName>
</protein>
<feature type="compositionally biased region" description="Acidic residues" evidence="1">
    <location>
        <begin position="75"/>
        <end position="90"/>
    </location>
</feature>
<sequence>MNSRPNPDRRRFLALTGLGAAGLAGCTDRQNEAESPMESEDQESSPAPTDGGRTVAVIVQPNPTALREAQMEVSEALEEGDLEQEEAEQELAEREQELIGTAIDDASARIDEAGAIHADTAATEGTLLVEGDANVILDLLEQPSISAVLSEQRFEEAKQREGEGGADPGTELPDDEVDPEADDEGTDSDTDDDD</sequence>
<evidence type="ECO:0000313" key="2">
    <source>
        <dbReference type="EMBL" id="AXR77439.1"/>
    </source>
</evidence>
<dbReference type="PROSITE" id="PS51257">
    <property type="entry name" value="PROKAR_LIPOPROTEIN"/>
    <property type="match status" value="1"/>
</dbReference>
<organism evidence="2 3">
    <name type="scientific">Natrarchaeobaculum sulfurireducens</name>
    <dbReference type="NCBI Taxonomy" id="2044521"/>
    <lineage>
        <taxon>Archaea</taxon>
        <taxon>Methanobacteriati</taxon>
        <taxon>Methanobacteriota</taxon>
        <taxon>Stenosarchaea group</taxon>
        <taxon>Halobacteria</taxon>
        <taxon>Halobacteriales</taxon>
        <taxon>Natrialbaceae</taxon>
        <taxon>Natrarchaeobaculum</taxon>
    </lineage>
</organism>
<dbReference type="AlphaFoldDB" id="A0A346PD44"/>
<feature type="region of interest" description="Disordered" evidence="1">
    <location>
        <begin position="149"/>
        <end position="194"/>
    </location>
</feature>
<evidence type="ECO:0000256" key="1">
    <source>
        <dbReference type="SAM" id="MobiDB-lite"/>
    </source>
</evidence>
<feature type="compositionally biased region" description="Acidic residues" evidence="1">
    <location>
        <begin position="172"/>
        <end position="194"/>
    </location>
</feature>